<dbReference type="NCBIfam" id="TIGR00492">
    <property type="entry name" value="alr"/>
    <property type="match status" value="1"/>
</dbReference>
<dbReference type="PANTHER" id="PTHR30511">
    <property type="entry name" value="ALANINE RACEMASE"/>
    <property type="match status" value="1"/>
</dbReference>
<reference evidence="6 7" key="1">
    <citation type="submission" date="2024-05" db="EMBL/GenBank/DDBJ databases">
        <authorList>
            <person name="Wallberg A."/>
        </authorList>
    </citation>
    <scope>NUCLEOTIDE SEQUENCE [LARGE SCALE GENOMIC DNA]</scope>
</reference>
<organism evidence="6 7">
    <name type="scientific">Meganyctiphanes norvegica</name>
    <name type="common">Northern krill</name>
    <name type="synonym">Thysanopoda norvegica</name>
    <dbReference type="NCBI Taxonomy" id="48144"/>
    <lineage>
        <taxon>Eukaryota</taxon>
        <taxon>Metazoa</taxon>
        <taxon>Ecdysozoa</taxon>
        <taxon>Arthropoda</taxon>
        <taxon>Crustacea</taxon>
        <taxon>Multicrustacea</taxon>
        <taxon>Malacostraca</taxon>
        <taxon>Eumalacostraca</taxon>
        <taxon>Eucarida</taxon>
        <taxon>Euphausiacea</taxon>
        <taxon>Euphausiidae</taxon>
        <taxon>Meganyctiphanes</taxon>
    </lineage>
</organism>
<dbReference type="GO" id="GO:0005829">
    <property type="term" value="C:cytosol"/>
    <property type="evidence" value="ECO:0007669"/>
    <property type="project" value="TreeGrafter"/>
</dbReference>
<dbReference type="Pfam" id="PF00842">
    <property type="entry name" value="Ala_racemase_C"/>
    <property type="match status" value="1"/>
</dbReference>
<evidence type="ECO:0000256" key="3">
    <source>
        <dbReference type="ARBA" id="ARBA00023235"/>
    </source>
</evidence>
<sequence>MVQVISAGTLLVQQLTKMKEKGSNMDLLCPSPTRHAKVMEDLTKEVFSKINMQTFIHINLDAIAHNVKILKSMAGPETEINAVIKDGAYGTGLLPATKAMLEAGVTHFTAACVNEAVYLRKNGIKHVPISVLGNLSAEELPRILEHNLMPSISWIKPLLSMPKEDLIYQDGQRLNVNINIDTGLHRYGVKPDELPAMVDELDNLGVGIHSMYTHYARGVNATEENTKQFDEFLKATKPYMHRGIKLHSAATSGLIQRLGHDLGYIRIGKALLGLSCGNSKEVTSLFASYGFTPVLSVVAKPSFYKKLPKGSPVGYDGSYVTQSDEWIANFRCGWGDGYNKRLGEGKGYIKRLRTGI</sequence>
<comment type="cofactor">
    <cofactor evidence="1 4">
        <name>pyridoxal 5'-phosphate</name>
        <dbReference type="ChEBI" id="CHEBI:597326"/>
    </cofactor>
</comment>
<dbReference type="InterPro" id="IPR000821">
    <property type="entry name" value="Ala_racemase"/>
</dbReference>
<dbReference type="SMART" id="SM01005">
    <property type="entry name" value="Ala_racemase_C"/>
    <property type="match status" value="1"/>
</dbReference>
<evidence type="ECO:0000256" key="1">
    <source>
        <dbReference type="ARBA" id="ARBA00001933"/>
    </source>
</evidence>
<dbReference type="InterPro" id="IPR011079">
    <property type="entry name" value="Ala_racemase_C"/>
</dbReference>
<name>A0AAV2S7B8_MEGNR</name>
<dbReference type="GO" id="GO:0030170">
    <property type="term" value="F:pyridoxal phosphate binding"/>
    <property type="evidence" value="ECO:0007669"/>
    <property type="project" value="TreeGrafter"/>
</dbReference>
<dbReference type="Proteomes" id="UP001497623">
    <property type="component" value="Unassembled WGS sequence"/>
</dbReference>
<feature type="domain" description="Alanine racemase C-terminal" evidence="5">
    <location>
        <begin position="294"/>
        <end position="356"/>
    </location>
</feature>
<keyword evidence="2 4" id="KW-0663">Pyridoxal phosphate</keyword>
<proteinExistence type="predicted"/>
<evidence type="ECO:0000256" key="2">
    <source>
        <dbReference type="ARBA" id="ARBA00022898"/>
    </source>
</evidence>
<keyword evidence="7" id="KW-1185">Reference proteome</keyword>
<dbReference type="GO" id="GO:0008784">
    <property type="term" value="F:alanine racemase activity"/>
    <property type="evidence" value="ECO:0007669"/>
    <property type="project" value="InterPro"/>
</dbReference>
<dbReference type="SUPFAM" id="SSF51419">
    <property type="entry name" value="PLP-binding barrel"/>
    <property type="match status" value="1"/>
</dbReference>
<protein>
    <recommendedName>
        <fullName evidence="5">Alanine racemase C-terminal domain-containing protein</fullName>
    </recommendedName>
</protein>
<evidence type="ECO:0000256" key="4">
    <source>
        <dbReference type="PIRSR" id="PIRSR600821-50"/>
    </source>
</evidence>
<feature type="modified residue" description="N6-(pyridoxal phosphate)lysine" evidence="4">
    <location>
        <position position="85"/>
    </location>
</feature>
<keyword evidence="3" id="KW-0413">Isomerase</keyword>
<dbReference type="SUPFAM" id="SSF50621">
    <property type="entry name" value="Alanine racemase C-terminal domain-like"/>
    <property type="match status" value="1"/>
</dbReference>
<dbReference type="InterPro" id="IPR029066">
    <property type="entry name" value="PLP-binding_barrel"/>
</dbReference>
<accession>A0AAV2S7B8</accession>
<dbReference type="GO" id="GO:0006522">
    <property type="term" value="P:alanine metabolic process"/>
    <property type="evidence" value="ECO:0007669"/>
    <property type="project" value="InterPro"/>
</dbReference>
<dbReference type="Pfam" id="PF01168">
    <property type="entry name" value="Ala_racemase_N"/>
    <property type="match status" value="1"/>
</dbReference>
<dbReference type="PRINTS" id="PR00992">
    <property type="entry name" value="ALARACEMASE"/>
</dbReference>
<dbReference type="Gene3D" id="3.20.20.10">
    <property type="entry name" value="Alanine racemase"/>
    <property type="match status" value="1"/>
</dbReference>
<evidence type="ECO:0000313" key="6">
    <source>
        <dbReference type="EMBL" id="CAL4170648.1"/>
    </source>
</evidence>
<evidence type="ECO:0000259" key="5">
    <source>
        <dbReference type="SMART" id="SM01005"/>
    </source>
</evidence>
<dbReference type="AlphaFoldDB" id="A0AAV2S7B8"/>
<gene>
    <name evidence="6" type="ORF">MNOR_LOCUS34026</name>
</gene>
<dbReference type="EMBL" id="CAXKWB010050968">
    <property type="protein sequence ID" value="CAL4170648.1"/>
    <property type="molecule type" value="Genomic_DNA"/>
</dbReference>
<dbReference type="Gene3D" id="2.40.37.10">
    <property type="entry name" value="Lyase, Ornithine Decarboxylase, Chain A, domain 1"/>
    <property type="match status" value="1"/>
</dbReference>
<evidence type="ECO:0000313" key="7">
    <source>
        <dbReference type="Proteomes" id="UP001497623"/>
    </source>
</evidence>
<comment type="caution">
    <text evidence="6">The sequence shown here is derived from an EMBL/GenBank/DDBJ whole genome shotgun (WGS) entry which is preliminary data.</text>
</comment>
<dbReference type="InterPro" id="IPR009006">
    <property type="entry name" value="Ala_racemase/Decarboxylase_C"/>
</dbReference>
<dbReference type="PANTHER" id="PTHR30511:SF0">
    <property type="entry name" value="ALANINE RACEMASE, CATABOLIC-RELATED"/>
    <property type="match status" value="1"/>
</dbReference>
<dbReference type="InterPro" id="IPR001608">
    <property type="entry name" value="Ala_racemase_N"/>
</dbReference>